<keyword evidence="2 5" id="KW-0812">Transmembrane</keyword>
<dbReference type="Proteomes" id="UP000509367">
    <property type="component" value="Chromosome"/>
</dbReference>
<dbReference type="NCBIfam" id="NF009407">
    <property type="entry name" value="PRK12768.1"/>
    <property type="match status" value="1"/>
</dbReference>
<keyword evidence="7" id="KW-1185">Reference proteome</keyword>
<dbReference type="KEGG" id="orm:HTY61_15565"/>
<evidence type="ECO:0000256" key="1">
    <source>
        <dbReference type="ARBA" id="ARBA00004141"/>
    </source>
</evidence>
<accession>A0A6N1VP24</accession>
<feature type="transmembrane region" description="Helical" evidence="5">
    <location>
        <begin position="21"/>
        <end position="48"/>
    </location>
</feature>
<comment type="subcellular location">
    <subcellularLocation>
        <location evidence="1">Membrane</location>
        <topology evidence="1">Multi-pass membrane protein</topology>
    </subcellularLocation>
</comment>
<evidence type="ECO:0000313" key="6">
    <source>
        <dbReference type="EMBL" id="QKV20697.1"/>
    </source>
</evidence>
<organism evidence="6 7">
    <name type="scientific">Oricola thermophila</name>
    <dbReference type="NCBI Taxonomy" id="2742145"/>
    <lineage>
        <taxon>Bacteria</taxon>
        <taxon>Pseudomonadati</taxon>
        <taxon>Pseudomonadota</taxon>
        <taxon>Alphaproteobacteria</taxon>
        <taxon>Hyphomicrobiales</taxon>
        <taxon>Ahrensiaceae</taxon>
        <taxon>Oricola</taxon>
    </lineage>
</organism>
<feature type="transmembrane region" description="Helical" evidence="5">
    <location>
        <begin position="193"/>
        <end position="215"/>
    </location>
</feature>
<keyword evidence="3 5" id="KW-1133">Transmembrane helix</keyword>
<keyword evidence="4 5" id="KW-0472">Membrane</keyword>
<dbReference type="EMBL" id="CP054836">
    <property type="protein sequence ID" value="QKV20697.1"/>
    <property type="molecule type" value="Genomic_DNA"/>
</dbReference>
<evidence type="ECO:0000313" key="7">
    <source>
        <dbReference type="Proteomes" id="UP000509367"/>
    </source>
</evidence>
<reference evidence="6 7" key="1">
    <citation type="submission" date="2020-06" db="EMBL/GenBank/DDBJ databases">
        <title>Oricola thermophila sp. nov. isolated from a tidal sediments.</title>
        <authorList>
            <person name="Kwon K.K."/>
            <person name="Yang S.-H."/>
            <person name="Park M.-J."/>
        </authorList>
    </citation>
    <scope>NUCLEOTIDE SEQUENCE [LARGE SCALE GENOMIC DNA]</scope>
    <source>
        <strain evidence="6 7">MEBiC13590</strain>
    </source>
</reference>
<dbReference type="AlphaFoldDB" id="A0A6N1VP24"/>
<dbReference type="RefSeq" id="WP_175278587.1">
    <property type="nucleotide sequence ID" value="NZ_CP054836.1"/>
</dbReference>
<dbReference type="InterPro" id="IPR059112">
    <property type="entry name" value="CysZ/EI24"/>
</dbReference>
<gene>
    <name evidence="6" type="ORF">HTY61_15565</name>
</gene>
<feature type="transmembrane region" description="Helical" evidence="5">
    <location>
        <begin position="68"/>
        <end position="101"/>
    </location>
</feature>
<evidence type="ECO:0000256" key="4">
    <source>
        <dbReference type="ARBA" id="ARBA00023136"/>
    </source>
</evidence>
<proteinExistence type="predicted"/>
<evidence type="ECO:0000256" key="5">
    <source>
        <dbReference type="SAM" id="Phobius"/>
    </source>
</evidence>
<evidence type="ECO:0000256" key="2">
    <source>
        <dbReference type="ARBA" id="ARBA00022692"/>
    </source>
</evidence>
<sequence>MIYSSFILALRSLTDPGMRQTLWKTLGLTILALIGAWIAITQGVTHLAIPWLSDLLQLDYQLPEWTGWLSVFALFAAGTGLAVVLAFLIGPVSALIAGVFLDDAAESVERHFYPDDPPGKPMPIAEGIWLAVRFTGVVIAGNLVALVLLLVPGINLIAFFVVNGYLVGREFFEFASRRFGPEDYARKLRSKHGGTIFVAGLVIAAFMAVPVLNILTPLFGAALMVHLHKAIAVREAARARAA</sequence>
<protein>
    <submittedName>
        <fullName evidence="6">Sulfate transporter family protein</fullName>
    </submittedName>
</protein>
<name>A0A6N1VP24_9HYPH</name>
<dbReference type="Pfam" id="PF07264">
    <property type="entry name" value="EI24"/>
    <property type="match status" value="1"/>
</dbReference>
<evidence type="ECO:0000256" key="3">
    <source>
        <dbReference type="ARBA" id="ARBA00022989"/>
    </source>
</evidence>